<organism evidence="1 2">
    <name type="scientific">Rhizobium leucaenae</name>
    <dbReference type="NCBI Taxonomy" id="29450"/>
    <lineage>
        <taxon>Bacteria</taxon>
        <taxon>Pseudomonadati</taxon>
        <taxon>Pseudomonadota</taxon>
        <taxon>Alphaproteobacteria</taxon>
        <taxon>Hyphomicrobiales</taxon>
        <taxon>Rhizobiaceae</taxon>
        <taxon>Rhizobium/Agrobacterium group</taxon>
        <taxon>Rhizobium</taxon>
    </lineage>
</organism>
<keyword evidence="2" id="KW-1185">Reference proteome</keyword>
<gene>
    <name evidence="1" type="ORF">GGE60_005959</name>
</gene>
<name>A0A7W7A044_9HYPH</name>
<dbReference type="AlphaFoldDB" id="A0A7W7A044"/>
<protein>
    <recommendedName>
        <fullName evidence="3">E2 family protein E</fullName>
    </recommendedName>
</protein>
<dbReference type="Proteomes" id="UP000543836">
    <property type="component" value="Unassembled WGS sequence"/>
</dbReference>
<dbReference type="InterPro" id="IPR025701">
    <property type="entry name" value="UBQ-conjugat_E2_E"/>
</dbReference>
<reference evidence="1 2" key="1">
    <citation type="submission" date="2020-08" db="EMBL/GenBank/DDBJ databases">
        <title>Genomic Encyclopedia of Type Strains, Phase IV (KMG-V): Genome sequencing to study the core and pangenomes of soil and plant-associated prokaryotes.</title>
        <authorList>
            <person name="Whitman W."/>
        </authorList>
    </citation>
    <scope>NUCLEOTIDE SEQUENCE [LARGE SCALE GENOMIC DNA]</scope>
    <source>
        <strain evidence="1 2">SEMIA 492</strain>
    </source>
</reference>
<comment type="caution">
    <text evidence="1">The sequence shown here is derived from an EMBL/GenBank/DDBJ whole genome shotgun (WGS) entry which is preliminary data.</text>
</comment>
<evidence type="ECO:0000313" key="1">
    <source>
        <dbReference type="EMBL" id="MBB4571789.1"/>
    </source>
</evidence>
<dbReference type="Pfam" id="PF14462">
    <property type="entry name" value="Prok-E2_E"/>
    <property type="match status" value="1"/>
</dbReference>
<dbReference type="OrthoDB" id="512401at2"/>
<proteinExistence type="predicted"/>
<evidence type="ECO:0008006" key="3">
    <source>
        <dbReference type="Google" id="ProtNLM"/>
    </source>
</evidence>
<dbReference type="EMBL" id="JACIIG010000042">
    <property type="protein sequence ID" value="MBB4571789.1"/>
    <property type="molecule type" value="Genomic_DNA"/>
</dbReference>
<evidence type="ECO:0000313" key="2">
    <source>
        <dbReference type="Proteomes" id="UP000543836"/>
    </source>
</evidence>
<accession>A0A7W7A044</accession>
<sequence length="137" mass="16160">MEMRRSFDLGAEDEEFLTTYERPWETIIDGSHWVLIHDFTVPKGYNHEKVTAAIRIEAGYPNAQLDMVYFYPPLKRIDGQPIGCSDAQQQLDGKIYQRWSRHRTAANPWKIGFDNLGTHIFLIEEWLEREFEKCPAR</sequence>
<dbReference type="GeneID" id="32525037"/>
<dbReference type="RefSeq" id="WP_028755379.1">
    <property type="nucleotide sequence ID" value="NZ_JACIIG010000042.1"/>
</dbReference>